<sequence>MDHTFATSVDFEIEDVTLTEGQGLRWSSEADVAATELAYADNTILETFFGSLELETSLR</sequence>
<proteinExistence type="predicted"/>
<accession>A0A7X6R739</accession>
<organism evidence="1 2">
    <name type="scientific">Nocardia gamkensis</name>
    <dbReference type="NCBI Taxonomy" id="352869"/>
    <lineage>
        <taxon>Bacteria</taxon>
        <taxon>Bacillati</taxon>
        <taxon>Actinomycetota</taxon>
        <taxon>Actinomycetes</taxon>
        <taxon>Mycobacteriales</taxon>
        <taxon>Nocardiaceae</taxon>
        <taxon>Nocardia</taxon>
    </lineage>
</organism>
<gene>
    <name evidence="1" type="ORF">HGB38_34570</name>
</gene>
<dbReference type="AlphaFoldDB" id="A0A7X6R739"/>
<evidence type="ECO:0000313" key="1">
    <source>
        <dbReference type="EMBL" id="NKY31285.1"/>
    </source>
</evidence>
<keyword evidence="2" id="KW-1185">Reference proteome</keyword>
<dbReference type="RefSeq" id="WP_157114341.1">
    <property type="nucleotide sequence ID" value="NZ_JAAXOS010000029.1"/>
</dbReference>
<dbReference type="EMBL" id="JAAXOS010000029">
    <property type="protein sequence ID" value="NKY31285.1"/>
    <property type="molecule type" value="Genomic_DNA"/>
</dbReference>
<evidence type="ECO:0000313" key="2">
    <source>
        <dbReference type="Proteomes" id="UP000540698"/>
    </source>
</evidence>
<name>A0A7X6R739_9NOCA</name>
<protein>
    <submittedName>
        <fullName evidence="1">Uncharacterized protein</fullName>
    </submittedName>
</protein>
<reference evidence="1 2" key="1">
    <citation type="submission" date="2020-04" db="EMBL/GenBank/DDBJ databases">
        <title>MicrobeNet Type strains.</title>
        <authorList>
            <person name="Nicholson A.C."/>
        </authorList>
    </citation>
    <scope>NUCLEOTIDE SEQUENCE [LARGE SCALE GENOMIC DNA]</scope>
    <source>
        <strain evidence="1 2">DSM 44956</strain>
    </source>
</reference>
<dbReference type="Proteomes" id="UP000540698">
    <property type="component" value="Unassembled WGS sequence"/>
</dbReference>
<comment type="caution">
    <text evidence="1">The sequence shown here is derived from an EMBL/GenBank/DDBJ whole genome shotgun (WGS) entry which is preliminary data.</text>
</comment>